<keyword evidence="3" id="KW-0804">Transcription</keyword>
<organism evidence="6 7">
    <name type="scientific">Sphingomonas naphthae</name>
    <dbReference type="NCBI Taxonomy" id="1813468"/>
    <lineage>
        <taxon>Bacteria</taxon>
        <taxon>Pseudomonadati</taxon>
        <taxon>Pseudomonadota</taxon>
        <taxon>Alphaproteobacteria</taxon>
        <taxon>Sphingomonadales</taxon>
        <taxon>Sphingomonadaceae</taxon>
        <taxon>Sphingomonas</taxon>
    </lineage>
</organism>
<gene>
    <name evidence="6" type="ORF">PQ455_05110</name>
</gene>
<evidence type="ECO:0000259" key="4">
    <source>
        <dbReference type="PROSITE" id="PS51077"/>
    </source>
</evidence>
<proteinExistence type="predicted"/>
<keyword evidence="7" id="KW-1185">Reference proteome</keyword>
<keyword evidence="1" id="KW-0805">Transcription regulation</keyword>
<reference evidence="6 7" key="1">
    <citation type="submission" date="2023-02" db="EMBL/GenBank/DDBJ databases">
        <title>Genome sequence of Sphingomonas naphthae.</title>
        <authorList>
            <person name="Kim S."/>
            <person name="Heo J."/>
            <person name="Kwon S.-W."/>
        </authorList>
    </citation>
    <scope>NUCLEOTIDE SEQUENCE [LARGE SCALE GENOMIC DNA]</scope>
    <source>
        <strain evidence="6 7">KACC 18716</strain>
    </source>
</reference>
<dbReference type="InterPro" id="IPR014757">
    <property type="entry name" value="Tscrpt_reg_IclR_C"/>
</dbReference>
<dbReference type="InterPro" id="IPR036388">
    <property type="entry name" value="WH-like_DNA-bd_sf"/>
</dbReference>
<dbReference type="PANTHER" id="PTHR30136:SF35">
    <property type="entry name" value="HTH-TYPE TRANSCRIPTIONAL REGULATOR RV1719"/>
    <property type="match status" value="1"/>
</dbReference>
<feature type="domain" description="HTH iclR-type" evidence="4">
    <location>
        <begin position="63"/>
        <end position="125"/>
    </location>
</feature>
<evidence type="ECO:0000256" key="1">
    <source>
        <dbReference type="ARBA" id="ARBA00023015"/>
    </source>
</evidence>
<dbReference type="InterPro" id="IPR029016">
    <property type="entry name" value="GAF-like_dom_sf"/>
</dbReference>
<evidence type="ECO:0000313" key="7">
    <source>
        <dbReference type="Proteomes" id="UP001220395"/>
    </source>
</evidence>
<dbReference type="SUPFAM" id="SSF55781">
    <property type="entry name" value="GAF domain-like"/>
    <property type="match status" value="1"/>
</dbReference>
<evidence type="ECO:0000259" key="5">
    <source>
        <dbReference type="PROSITE" id="PS51078"/>
    </source>
</evidence>
<dbReference type="SUPFAM" id="SSF46785">
    <property type="entry name" value="Winged helix' DNA-binding domain"/>
    <property type="match status" value="1"/>
</dbReference>
<protein>
    <submittedName>
        <fullName evidence="6">Helix-turn-helix domain-containing protein</fullName>
    </submittedName>
</protein>
<dbReference type="InterPro" id="IPR005471">
    <property type="entry name" value="Tscrpt_reg_IclR_N"/>
</dbReference>
<dbReference type="Pfam" id="PF01614">
    <property type="entry name" value="IclR_C"/>
    <property type="match status" value="1"/>
</dbReference>
<dbReference type="PROSITE" id="PS51077">
    <property type="entry name" value="HTH_ICLR"/>
    <property type="match status" value="1"/>
</dbReference>
<sequence>MPSATEQVVAATFYDAPPPNPSSVTYRAHQLHDGDLEDRNGHKIHHDYQYVSFSDAAYEKTVVKSAQRTLQVFEFFTEYRRAASASEIAINLDLPQSSTSMLLRSLVSLGYLSYDAATRLYAPSLRLSLIGAWRPERVGVANDILQLIEQLHMETGECVMLAEQYKHFVRYIYVLQSADPDKVYYVPLGILRPICTTAFGQIMLSLKSDKEMRMLVHRARSDKDSADYGVGIDTVAVAVERARELGYAYTSRLVNDFRSYQLATLLPGNGDAPALAIGISSYGDRFIERKAELLDRLMTVAKSRGMAAPLSHS</sequence>
<evidence type="ECO:0000256" key="2">
    <source>
        <dbReference type="ARBA" id="ARBA00023125"/>
    </source>
</evidence>
<dbReference type="Pfam" id="PF09339">
    <property type="entry name" value="HTH_IclR"/>
    <property type="match status" value="1"/>
</dbReference>
<dbReference type="PANTHER" id="PTHR30136">
    <property type="entry name" value="HELIX-TURN-HELIX TRANSCRIPTIONAL REGULATOR, ICLR FAMILY"/>
    <property type="match status" value="1"/>
</dbReference>
<dbReference type="EMBL" id="CP117411">
    <property type="protein sequence ID" value="WCT74612.1"/>
    <property type="molecule type" value="Genomic_DNA"/>
</dbReference>
<name>A0ABY7TMZ3_9SPHN</name>
<evidence type="ECO:0000256" key="3">
    <source>
        <dbReference type="ARBA" id="ARBA00023163"/>
    </source>
</evidence>
<keyword evidence="2" id="KW-0238">DNA-binding</keyword>
<evidence type="ECO:0000313" key="6">
    <source>
        <dbReference type="EMBL" id="WCT74612.1"/>
    </source>
</evidence>
<feature type="domain" description="IclR-ED" evidence="5">
    <location>
        <begin position="126"/>
        <end position="313"/>
    </location>
</feature>
<accession>A0ABY7TMZ3</accession>
<dbReference type="Gene3D" id="3.30.450.40">
    <property type="match status" value="1"/>
</dbReference>
<dbReference type="Proteomes" id="UP001220395">
    <property type="component" value="Chromosome"/>
</dbReference>
<dbReference type="PROSITE" id="PS51078">
    <property type="entry name" value="ICLR_ED"/>
    <property type="match status" value="1"/>
</dbReference>
<dbReference type="InterPro" id="IPR050707">
    <property type="entry name" value="HTH_MetabolicPath_Reg"/>
</dbReference>
<dbReference type="InterPro" id="IPR036390">
    <property type="entry name" value="WH_DNA-bd_sf"/>
</dbReference>
<dbReference type="Gene3D" id="1.10.10.10">
    <property type="entry name" value="Winged helix-like DNA-binding domain superfamily/Winged helix DNA-binding domain"/>
    <property type="match status" value="1"/>
</dbReference>
<dbReference type="RefSeq" id="WP_273689791.1">
    <property type="nucleotide sequence ID" value="NZ_CP117411.1"/>
</dbReference>